<reference evidence="1 2" key="1">
    <citation type="journal article" date="2020" name="Mol. Biol. Evol.">
        <title>Distinct Expression and Methylation Patterns for Genes with Different Fates following a Single Whole-Genome Duplication in Flowering Plants.</title>
        <authorList>
            <person name="Shi T."/>
            <person name="Rahmani R.S."/>
            <person name="Gugger P.F."/>
            <person name="Wang M."/>
            <person name="Li H."/>
            <person name="Zhang Y."/>
            <person name="Li Z."/>
            <person name="Wang Q."/>
            <person name="Van de Peer Y."/>
            <person name="Marchal K."/>
            <person name="Chen J."/>
        </authorList>
    </citation>
    <scope>NUCLEOTIDE SEQUENCE [LARGE SCALE GENOMIC DNA]</scope>
    <source>
        <tissue evidence="1">Leaf</tissue>
    </source>
</reference>
<protein>
    <submittedName>
        <fullName evidence="1">Uncharacterized protein</fullName>
    </submittedName>
</protein>
<name>A0A822XPY6_NELNU</name>
<dbReference type="EMBL" id="DUZY01000001">
    <property type="protein sequence ID" value="DAD22102.1"/>
    <property type="molecule type" value="Genomic_DNA"/>
</dbReference>
<dbReference type="Proteomes" id="UP000607653">
    <property type="component" value="Unassembled WGS sequence"/>
</dbReference>
<proteinExistence type="predicted"/>
<evidence type="ECO:0000313" key="1">
    <source>
        <dbReference type="EMBL" id="DAD22102.1"/>
    </source>
</evidence>
<accession>A0A822XPY6</accession>
<evidence type="ECO:0000313" key="2">
    <source>
        <dbReference type="Proteomes" id="UP000607653"/>
    </source>
</evidence>
<sequence length="63" mass="7320">MLQSRLCAYPWYKHKYNGPQDSFQELPRLNHPHPIAQALLTPIFYGLSFSLPQAFINMEIPCS</sequence>
<organism evidence="1 2">
    <name type="scientific">Nelumbo nucifera</name>
    <name type="common">Sacred lotus</name>
    <dbReference type="NCBI Taxonomy" id="4432"/>
    <lineage>
        <taxon>Eukaryota</taxon>
        <taxon>Viridiplantae</taxon>
        <taxon>Streptophyta</taxon>
        <taxon>Embryophyta</taxon>
        <taxon>Tracheophyta</taxon>
        <taxon>Spermatophyta</taxon>
        <taxon>Magnoliopsida</taxon>
        <taxon>Proteales</taxon>
        <taxon>Nelumbonaceae</taxon>
        <taxon>Nelumbo</taxon>
    </lineage>
</organism>
<keyword evidence="2" id="KW-1185">Reference proteome</keyword>
<dbReference type="AlphaFoldDB" id="A0A822XPY6"/>
<gene>
    <name evidence="1" type="ORF">HUJ06_023565</name>
</gene>
<comment type="caution">
    <text evidence="1">The sequence shown here is derived from an EMBL/GenBank/DDBJ whole genome shotgun (WGS) entry which is preliminary data.</text>
</comment>